<dbReference type="SMART" id="SM00187">
    <property type="entry name" value="INB"/>
    <property type="match status" value="1"/>
</dbReference>
<keyword evidence="6" id="KW-0479">Metal-binding</keyword>
<evidence type="ECO:0000256" key="7">
    <source>
        <dbReference type="ARBA" id="ARBA00022729"/>
    </source>
</evidence>
<evidence type="ECO:0000256" key="18">
    <source>
        <dbReference type="RuleBase" id="RU000633"/>
    </source>
</evidence>
<dbReference type="InterPro" id="IPR012896">
    <property type="entry name" value="Integrin_bsu_tail"/>
</dbReference>
<keyword evidence="10" id="KW-0460">Magnesium</keyword>
<dbReference type="InterPro" id="IPR015812">
    <property type="entry name" value="Integrin_bsu"/>
</dbReference>
<sequence length="816" mass="88819">MHRLVTNLVILAVCILGAASQTDRDCWFDPPNSCAECLLRGPQCGWCAKVDYPGTRCNTVVNLQAEGCDQSDIMNPQGNGPVLTQNLPLTEAGSRGIPADDIVQVSPQRAHLQLRPGESAQVRLQVRQVQDYPVDLYYLMDLSSSMYDDLITLRRLGSRLASTMQRITSNFRLGLGFYVDKTVLPYVNPYTIDTVCEQYNSPCARVFSFKNSLPLTTNVSAFTDTLNREEVAVNRDFPEGGFDALMQVAACEDQIRWREGATRLVVYPTDALSKMAGDGKLAAILPPNDEQCHLHPGTGEYLESSNQDYPSIGQLANILRQKNIQPIFAIAEDTRPAVRYKPHVLPTYQRLSQLLPGSTMATLESDSSNIVELVEEAYRKLRSEVKLQVINPPAELQLQFTSICKDGQVTQGGARCSNLTVGDTVEFEVTLTAAGCPKDGRTAQISLVPVGFGGELTVDVDFLCNCGCEANSQPASPHCTSGNGTLECGVCTCHSNRYGRQCECSSEDAAGSSTAQCVAPGSDVECSGRGSCVCGRCDCGERYAGPFCGCDNFSCDRSNGQLCGGPEHGVCKCGQCACVSGWQGNACQCSSRIDACMVDGRICNDQGRCECGKCVCNPDSPYGGDRCDNCPTCPGNCVVNQACVQCLVFQTGQLTPEQCSERCPLNVTVVQSLPDDILSSAETCRFHDDDDCIVTFTYGRGQSKELEVTVKKTKECPGPVPVLPIVLGVIGGIVLIGLALLVLWRMLIYLYDRVEYRRFERERQATKFTSSENPLYKSNTTRFSNPTFRGRKNSAKLYGDDDLGDVMELTSEQSSA</sequence>
<evidence type="ECO:0000256" key="16">
    <source>
        <dbReference type="ARBA" id="ARBA00023180"/>
    </source>
</evidence>
<dbReference type="FunFam" id="3.40.50.410:FF:000002">
    <property type="entry name" value="Integrin beta"/>
    <property type="match status" value="1"/>
</dbReference>
<feature type="disulfide bond" evidence="17">
    <location>
        <begin position="196"/>
        <end position="203"/>
    </location>
</feature>
<reference evidence="24" key="1">
    <citation type="submission" date="2022-01" db="EMBL/GenBank/DDBJ databases">
        <authorList>
            <person name="Braso-Vives M."/>
        </authorList>
    </citation>
    <scope>NUCLEOTIDE SEQUENCE</scope>
</reference>
<dbReference type="Gene3D" id="2.10.25.10">
    <property type="entry name" value="Laminin"/>
    <property type="match status" value="3"/>
</dbReference>
<dbReference type="Pfam" id="PF17205">
    <property type="entry name" value="PSI_integrin"/>
    <property type="match status" value="1"/>
</dbReference>
<feature type="disulfide bond" evidence="17">
    <location>
        <begin position="539"/>
        <end position="548"/>
    </location>
</feature>
<keyword evidence="4" id="KW-0245">EGF-like domain</keyword>
<feature type="disulfide bond" evidence="17">
    <location>
        <begin position="251"/>
        <end position="292"/>
    </location>
</feature>
<evidence type="ECO:0000313" key="25">
    <source>
        <dbReference type="Proteomes" id="UP000838412"/>
    </source>
</evidence>
<dbReference type="AlphaFoldDB" id="A0A8K0EM63"/>
<feature type="domain" description="Integrin beta subunit cytoplasmic" evidence="22">
    <location>
        <begin position="745"/>
        <end position="791"/>
    </location>
</feature>
<evidence type="ECO:0000259" key="23">
    <source>
        <dbReference type="SMART" id="SM01242"/>
    </source>
</evidence>
<feature type="disulfide bond" evidence="17">
    <location>
        <begin position="609"/>
        <end position="614"/>
    </location>
</feature>
<keyword evidence="3" id="KW-1003">Cell membrane</keyword>
<feature type="disulfide bond" evidence="17">
    <location>
        <begin position="26"/>
        <end position="466"/>
    </location>
</feature>
<dbReference type="InterPro" id="IPR033760">
    <property type="entry name" value="Integrin_beta_N"/>
</dbReference>
<dbReference type="GO" id="GO:0016477">
    <property type="term" value="P:cell migration"/>
    <property type="evidence" value="ECO:0007669"/>
    <property type="project" value="TreeGrafter"/>
</dbReference>
<dbReference type="EMBL" id="OV696687">
    <property type="protein sequence ID" value="CAH1253807.1"/>
    <property type="molecule type" value="Genomic_DNA"/>
</dbReference>
<dbReference type="InterPro" id="IPR036465">
    <property type="entry name" value="vWFA_dom_sf"/>
</dbReference>
<feature type="disulfide bond" evidence="17">
    <location>
        <begin position="611"/>
        <end position="659"/>
    </location>
</feature>
<keyword evidence="14 19" id="KW-0472">Membrane</keyword>
<comment type="similarity">
    <text evidence="2 18">Belongs to the integrin beta chain family.</text>
</comment>
<feature type="disulfide bond" evidence="17">
    <location>
        <begin position="488"/>
        <end position="526"/>
    </location>
</feature>
<evidence type="ECO:0000256" key="17">
    <source>
        <dbReference type="PIRSR" id="PIRSR002512-1"/>
    </source>
</evidence>
<name>A0A8K0EM63_BRALA</name>
<feature type="disulfide bond" evidence="17">
    <location>
        <begin position="464"/>
        <end position="468"/>
    </location>
</feature>
<proteinExistence type="inferred from homology"/>
<feature type="disulfide bond" evidence="17">
    <location>
        <begin position="643"/>
        <end position="716"/>
    </location>
</feature>
<dbReference type="Pfam" id="PF07965">
    <property type="entry name" value="Integrin_B_tail"/>
    <property type="match status" value="1"/>
</dbReference>
<dbReference type="OrthoDB" id="410592at2759"/>
<dbReference type="Pfam" id="PF00362">
    <property type="entry name" value="Integrin_beta"/>
    <property type="match status" value="1"/>
</dbReference>
<evidence type="ECO:0000256" key="4">
    <source>
        <dbReference type="ARBA" id="ARBA00022536"/>
    </source>
</evidence>
<comment type="subcellular location">
    <subcellularLocation>
        <location evidence="1 18">Cell membrane</location>
        <topology evidence="1 18">Single-pass type I membrane protein</topology>
    </subcellularLocation>
</comment>
<feature type="disulfide bond" evidence="17">
    <location>
        <begin position="404"/>
        <end position="416"/>
    </location>
</feature>
<keyword evidence="9" id="KW-0106">Calcium</keyword>
<dbReference type="GO" id="GO:0007160">
    <property type="term" value="P:cell-matrix adhesion"/>
    <property type="evidence" value="ECO:0007669"/>
    <property type="project" value="TreeGrafter"/>
</dbReference>
<keyword evidence="13 18" id="KW-0401">Integrin</keyword>
<feature type="disulfide bond" evidence="17">
    <location>
        <begin position="534"/>
        <end position="563"/>
    </location>
</feature>
<feature type="disulfide bond" evidence="17">
    <location>
        <begin position="630"/>
        <end position="633"/>
    </location>
</feature>
<feature type="domain" description="Integrin beta subunit VWA" evidence="21">
    <location>
        <begin position="33"/>
        <end position="466"/>
    </location>
</feature>
<feature type="disulfide bond" evidence="17">
    <location>
        <begin position="616"/>
        <end position="627"/>
    </location>
</feature>
<feature type="disulfide bond" evidence="17">
    <location>
        <begin position="637"/>
        <end position="646"/>
    </location>
</feature>
<keyword evidence="11 18" id="KW-0130">Cell adhesion</keyword>
<dbReference type="SUPFAM" id="SSF57196">
    <property type="entry name" value="EGF/Laminin"/>
    <property type="match status" value="1"/>
</dbReference>
<dbReference type="SUPFAM" id="SSF69179">
    <property type="entry name" value="Integrin domains"/>
    <property type="match status" value="1"/>
</dbReference>
<evidence type="ECO:0000256" key="12">
    <source>
        <dbReference type="ARBA" id="ARBA00022989"/>
    </source>
</evidence>
<dbReference type="SMART" id="SM01242">
    <property type="entry name" value="Integrin_B_tail"/>
    <property type="match status" value="1"/>
</dbReference>
<feature type="disulfide bond" evidence="17">
    <location>
        <begin position="493"/>
        <end position="502"/>
    </location>
</feature>
<keyword evidence="12 19" id="KW-1133">Transmembrane helix</keyword>
<feature type="domain" description="Integrin beta subunit tail" evidence="23">
    <location>
        <begin position="637"/>
        <end position="721"/>
    </location>
</feature>
<evidence type="ECO:0000256" key="9">
    <source>
        <dbReference type="ARBA" id="ARBA00022837"/>
    </source>
</evidence>
<dbReference type="PANTHER" id="PTHR10082">
    <property type="entry name" value="INTEGRIN BETA SUBUNIT"/>
    <property type="match status" value="1"/>
</dbReference>
<dbReference type="GO" id="GO:0008305">
    <property type="term" value="C:integrin complex"/>
    <property type="evidence" value="ECO:0007669"/>
    <property type="project" value="TreeGrafter"/>
</dbReference>
<evidence type="ECO:0000256" key="10">
    <source>
        <dbReference type="ARBA" id="ARBA00022842"/>
    </source>
</evidence>
<evidence type="ECO:0000256" key="1">
    <source>
        <dbReference type="ARBA" id="ARBA00004251"/>
    </source>
</evidence>
<evidence type="ECO:0000256" key="19">
    <source>
        <dbReference type="SAM" id="Phobius"/>
    </source>
</evidence>
<evidence type="ECO:0000313" key="24">
    <source>
        <dbReference type="EMBL" id="CAH1253807.1"/>
    </source>
</evidence>
<feature type="disulfide bond" evidence="17">
    <location>
        <begin position="532"/>
        <end position="537"/>
    </location>
</feature>
<keyword evidence="25" id="KW-1185">Reference proteome</keyword>
<evidence type="ECO:0000256" key="14">
    <source>
        <dbReference type="ARBA" id="ARBA00023136"/>
    </source>
</evidence>
<dbReference type="Proteomes" id="UP000838412">
    <property type="component" value="Chromosome 2"/>
</dbReference>
<dbReference type="SUPFAM" id="SSF103575">
    <property type="entry name" value="Plexin repeat"/>
    <property type="match status" value="1"/>
</dbReference>
<dbReference type="Pfam" id="PF18372">
    <property type="entry name" value="I-EGF_1"/>
    <property type="match status" value="1"/>
</dbReference>
<accession>A0A8K0EM63</accession>
<dbReference type="InterPro" id="IPR002369">
    <property type="entry name" value="Integrin_bsu_VWA"/>
</dbReference>
<feature type="signal peptide" evidence="20">
    <location>
        <begin position="1"/>
        <end position="20"/>
    </location>
</feature>
<evidence type="ECO:0000256" key="8">
    <source>
        <dbReference type="ARBA" id="ARBA00022737"/>
    </source>
</evidence>
<dbReference type="InterPro" id="IPR036349">
    <property type="entry name" value="Integrin_bsu_tail_dom_sf"/>
</dbReference>
<feature type="disulfide bond" evidence="17">
    <location>
        <begin position="47"/>
        <end position="57"/>
    </location>
</feature>
<dbReference type="PROSITE" id="PS52047">
    <property type="entry name" value="I_EGF_2"/>
    <property type="match status" value="2"/>
</dbReference>
<dbReference type="FunFam" id="2.10.25.10:FF:000036">
    <property type="entry name" value="Integrin beta"/>
    <property type="match status" value="1"/>
</dbReference>
<dbReference type="InterPro" id="IPR032695">
    <property type="entry name" value="Integrin_dom_sf"/>
</dbReference>
<evidence type="ECO:0000256" key="3">
    <source>
        <dbReference type="ARBA" id="ARBA00022475"/>
    </source>
</evidence>
<feature type="disulfide bond" evidence="17">
    <location>
        <begin position="37"/>
        <end position="68"/>
    </location>
</feature>
<feature type="disulfide bond" evidence="17">
    <location>
        <begin position="589"/>
        <end position="596"/>
    </location>
</feature>
<dbReference type="SUPFAM" id="SSF69687">
    <property type="entry name" value="Integrin beta tail domain"/>
    <property type="match status" value="1"/>
</dbReference>
<feature type="chain" id="PRO_5035455412" description="Integrin beta" evidence="20">
    <location>
        <begin position="21"/>
        <end position="816"/>
    </location>
</feature>
<feature type="disulfide bond" evidence="17">
    <location>
        <begin position="436"/>
        <end position="684"/>
    </location>
</feature>
<feature type="transmembrane region" description="Helical" evidence="19">
    <location>
        <begin position="722"/>
        <end position="751"/>
    </location>
</feature>
<dbReference type="Pfam" id="PF08725">
    <property type="entry name" value="Integrin_b_cyt"/>
    <property type="match status" value="1"/>
</dbReference>
<organism evidence="24 25">
    <name type="scientific">Branchiostoma lanceolatum</name>
    <name type="common">Common lancelet</name>
    <name type="synonym">Amphioxus lanceolatum</name>
    <dbReference type="NCBI Taxonomy" id="7740"/>
    <lineage>
        <taxon>Eukaryota</taxon>
        <taxon>Metazoa</taxon>
        <taxon>Chordata</taxon>
        <taxon>Cephalochordata</taxon>
        <taxon>Leptocardii</taxon>
        <taxon>Amphioxiformes</taxon>
        <taxon>Branchiostomatidae</taxon>
        <taxon>Branchiostoma</taxon>
    </lineage>
</organism>
<dbReference type="SMART" id="SM01241">
    <property type="entry name" value="Integrin_b_cyt"/>
    <property type="match status" value="1"/>
</dbReference>
<feature type="disulfide bond" evidence="17">
    <location>
        <begin position="479"/>
        <end position="491"/>
    </location>
</feature>
<dbReference type="Gene3D" id="3.40.50.410">
    <property type="entry name" value="von Willebrand factor, type A domain"/>
    <property type="match status" value="1"/>
</dbReference>
<evidence type="ECO:0000256" key="15">
    <source>
        <dbReference type="ARBA" id="ARBA00023157"/>
    </source>
</evidence>
<feature type="disulfide bond" evidence="17">
    <location>
        <begin position="573"/>
        <end position="603"/>
    </location>
</feature>
<keyword evidence="15 17" id="KW-1015">Disulfide bond</keyword>
<evidence type="ECO:0000256" key="2">
    <source>
        <dbReference type="ARBA" id="ARBA00007449"/>
    </source>
</evidence>
<dbReference type="Gene3D" id="4.10.1240.30">
    <property type="match status" value="1"/>
</dbReference>
<keyword evidence="8" id="KW-0677">Repeat</keyword>
<dbReference type="GO" id="GO:0005925">
    <property type="term" value="C:focal adhesion"/>
    <property type="evidence" value="ECO:0007669"/>
    <property type="project" value="TreeGrafter"/>
</dbReference>
<protein>
    <recommendedName>
        <fullName evidence="18">Integrin beta</fullName>
    </recommendedName>
</protein>
<dbReference type="InterPro" id="IPR057243">
    <property type="entry name" value="Integrin_I-EGF_CS"/>
</dbReference>
<feature type="disulfide bond" evidence="17">
    <location>
        <begin position="550"/>
        <end position="555"/>
    </location>
</feature>
<dbReference type="SUPFAM" id="SSF53300">
    <property type="entry name" value="vWA-like"/>
    <property type="match status" value="1"/>
</dbReference>
<evidence type="ECO:0000256" key="6">
    <source>
        <dbReference type="ARBA" id="ARBA00022723"/>
    </source>
</evidence>
<gene>
    <name evidence="24" type="primary">ITGB3</name>
    <name evidence="24" type="ORF">BLAG_LOCUS13442</name>
</gene>
<dbReference type="GO" id="GO:0098609">
    <property type="term" value="P:cell-cell adhesion"/>
    <property type="evidence" value="ECO:0007669"/>
    <property type="project" value="TreeGrafter"/>
</dbReference>
<dbReference type="FunFam" id="2.10.25.10:FF:000075">
    <property type="entry name" value="Integrin beta"/>
    <property type="match status" value="1"/>
</dbReference>
<dbReference type="GO" id="GO:0033627">
    <property type="term" value="P:cell adhesion mediated by integrin"/>
    <property type="evidence" value="ECO:0007669"/>
    <property type="project" value="TreeGrafter"/>
</dbReference>
<feature type="disulfide bond" evidence="17">
    <location>
        <begin position="571"/>
        <end position="576"/>
    </location>
</feature>
<dbReference type="Gene3D" id="2.60.40.1510">
    <property type="entry name" value="ntegrin, alpha v. Chain A, domain 3"/>
    <property type="match status" value="1"/>
</dbReference>
<feature type="disulfide bond" evidence="17">
    <location>
        <begin position="34"/>
        <end position="44"/>
    </location>
</feature>
<keyword evidence="16" id="KW-0325">Glycoprotein</keyword>
<evidence type="ECO:0000259" key="21">
    <source>
        <dbReference type="SMART" id="SM00187"/>
    </source>
</evidence>
<feature type="disulfide bond" evidence="17">
    <location>
        <begin position="578"/>
        <end position="587"/>
    </location>
</feature>
<dbReference type="GO" id="GO:0005178">
    <property type="term" value="F:integrin binding"/>
    <property type="evidence" value="ECO:0007669"/>
    <property type="project" value="TreeGrafter"/>
</dbReference>
<dbReference type="InterPro" id="IPR040622">
    <property type="entry name" value="EGF_integrin_1"/>
</dbReference>
<dbReference type="PROSITE" id="PS00243">
    <property type="entry name" value="I_EGF_1"/>
    <property type="match status" value="1"/>
</dbReference>
<dbReference type="Gene3D" id="3.30.1680.10">
    <property type="entry name" value="ligand-binding face of the semaphorins, domain 2"/>
    <property type="match status" value="1"/>
</dbReference>
<dbReference type="GO" id="GO:0046872">
    <property type="term" value="F:metal ion binding"/>
    <property type="evidence" value="ECO:0007669"/>
    <property type="project" value="UniProtKB-KW"/>
</dbReference>
<keyword evidence="5 18" id="KW-0812">Transmembrane</keyword>
<keyword evidence="7 20" id="KW-0732">Signal</keyword>
<evidence type="ECO:0000256" key="13">
    <source>
        <dbReference type="ARBA" id="ARBA00023037"/>
    </source>
</evidence>
<evidence type="ECO:0000256" key="11">
    <source>
        <dbReference type="ARBA" id="ARBA00022889"/>
    </source>
</evidence>
<evidence type="ECO:0000259" key="22">
    <source>
        <dbReference type="SMART" id="SM01241"/>
    </source>
</evidence>
<dbReference type="PIRSF" id="PIRSF002512">
    <property type="entry name" value="Integrin_B"/>
    <property type="match status" value="1"/>
</dbReference>
<evidence type="ECO:0000256" key="20">
    <source>
        <dbReference type="SAM" id="SignalP"/>
    </source>
</evidence>
<dbReference type="GO" id="GO:0009986">
    <property type="term" value="C:cell surface"/>
    <property type="evidence" value="ECO:0007669"/>
    <property type="project" value="TreeGrafter"/>
</dbReference>
<feature type="disulfide bond" evidence="17">
    <location>
        <begin position="663"/>
        <end position="692"/>
    </location>
</feature>
<evidence type="ECO:0000256" key="5">
    <source>
        <dbReference type="ARBA" id="ARBA00022692"/>
    </source>
</evidence>
<dbReference type="PRINTS" id="PR01186">
    <property type="entry name" value="INTEGRINB"/>
</dbReference>
<dbReference type="Gene3D" id="1.20.5.100">
    <property type="entry name" value="Cytochrome c1, transmembrane anchor, C-terminal"/>
    <property type="match status" value="1"/>
</dbReference>
<dbReference type="GO" id="GO:0007229">
    <property type="term" value="P:integrin-mediated signaling pathway"/>
    <property type="evidence" value="ECO:0007669"/>
    <property type="project" value="UniProtKB-KW"/>
</dbReference>
<dbReference type="PANTHER" id="PTHR10082:SF60">
    <property type="entry name" value="INTEGRIN BETA-PS"/>
    <property type="match status" value="1"/>
</dbReference>
<dbReference type="InterPro" id="IPR014836">
    <property type="entry name" value="Integrin_bsu_cyt_dom"/>
</dbReference>